<feature type="transmembrane region" description="Helical" evidence="1">
    <location>
        <begin position="7"/>
        <end position="31"/>
    </location>
</feature>
<feature type="transmembrane region" description="Helical" evidence="1">
    <location>
        <begin position="37"/>
        <end position="56"/>
    </location>
</feature>
<evidence type="ECO:0000256" key="1">
    <source>
        <dbReference type="SAM" id="Phobius"/>
    </source>
</evidence>
<sequence>MAKTISLFGILSLNCLFFAAFIMLSIAKWGMIDPQTLTLFIIGCFIMGLWNATVLIDSMWQKSRKK</sequence>
<reference evidence="2 3" key="1">
    <citation type="submission" date="2019-07" db="EMBL/GenBank/DDBJ databases">
        <authorList>
            <person name="Park Y.J."/>
            <person name="Jeong S.E."/>
            <person name="Jung H.S."/>
        </authorList>
    </citation>
    <scope>NUCLEOTIDE SEQUENCE [LARGE SCALE GENOMIC DNA]</scope>
    <source>
        <strain evidence="3">P16(2019)</strain>
    </source>
</reference>
<evidence type="ECO:0000313" key="2">
    <source>
        <dbReference type="EMBL" id="TSB46933.1"/>
    </source>
</evidence>
<proteinExistence type="predicted"/>
<dbReference type="EMBL" id="VLXZ01000004">
    <property type="protein sequence ID" value="TSB46933.1"/>
    <property type="molecule type" value="Genomic_DNA"/>
</dbReference>
<dbReference type="Proteomes" id="UP000318521">
    <property type="component" value="Unassembled WGS sequence"/>
</dbReference>
<gene>
    <name evidence="2" type="ORF">FN960_07900</name>
</gene>
<keyword evidence="1" id="KW-0812">Transmembrane</keyword>
<accession>A0A553ZZS9</accession>
<dbReference type="RefSeq" id="WP_143848163.1">
    <property type="nucleotide sequence ID" value="NZ_VLXZ01000004.1"/>
</dbReference>
<keyword evidence="3" id="KW-1185">Reference proteome</keyword>
<organism evidence="2 3">
    <name type="scientific">Alkalicoccobacillus porphyridii</name>
    <dbReference type="NCBI Taxonomy" id="2597270"/>
    <lineage>
        <taxon>Bacteria</taxon>
        <taxon>Bacillati</taxon>
        <taxon>Bacillota</taxon>
        <taxon>Bacilli</taxon>
        <taxon>Bacillales</taxon>
        <taxon>Bacillaceae</taxon>
        <taxon>Alkalicoccobacillus</taxon>
    </lineage>
</organism>
<comment type="caution">
    <text evidence="2">The sequence shown here is derived from an EMBL/GenBank/DDBJ whole genome shotgun (WGS) entry which is preliminary data.</text>
</comment>
<evidence type="ECO:0000313" key="3">
    <source>
        <dbReference type="Proteomes" id="UP000318521"/>
    </source>
</evidence>
<keyword evidence="1" id="KW-1133">Transmembrane helix</keyword>
<name>A0A553ZZS9_9BACI</name>
<protein>
    <submittedName>
        <fullName evidence="2">Uncharacterized protein</fullName>
    </submittedName>
</protein>
<dbReference type="AlphaFoldDB" id="A0A553ZZS9"/>
<keyword evidence="1" id="KW-0472">Membrane</keyword>